<dbReference type="EMBL" id="BQNB010011683">
    <property type="protein sequence ID" value="GJS93800.1"/>
    <property type="molecule type" value="Genomic_DNA"/>
</dbReference>
<protein>
    <submittedName>
        <fullName evidence="1">Uncharacterized protein</fullName>
    </submittedName>
</protein>
<accession>A0ABQ4ZV28</accession>
<sequence>MCTVIPPWVQCGIASRMSRASVPCAHHPIHGEPATILNKKVSPEVVFDTSLKKIVFLLGIHSLTMKIPRREFAISATMGRSTRRATVPKLREELLP</sequence>
<name>A0ABQ4ZV28_9ASTR</name>
<evidence type="ECO:0000313" key="2">
    <source>
        <dbReference type="Proteomes" id="UP001151760"/>
    </source>
</evidence>
<gene>
    <name evidence="1" type="ORF">Tco_0800768</name>
</gene>
<organism evidence="1 2">
    <name type="scientific">Tanacetum coccineum</name>
    <dbReference type="NCBI Taxonomy" id="301880"/>
    <lineage>
        <taxon>Eukaryota</taxon>
        <taxon>Viridiplantae</taxon>
        <taxon>Streptophyta</taxon>
        <taxon>Embryophyta</taxon>
        <taxon>Tracheophyta</taxon>
        <taxon>Spermatophyta</taxon>
        <taxon>Magnoliopsida</taxon>
        <taxon>eudicotyledons</taxon>
        <taxon>Gunneridae</taxon>
        <taxon>Pentapetalae</taxon>
        <taxon>asterids</taxon>
        <taxon>campanulids</taxon>
        <taxon>Asterales</taxon>
        <taxon>Asteraceae</taxon>
        <taxon>Asteroideae</taxon>
        <taxon>Anthemideae</taxon>
        <taxon>Anthemidinae</taxon>
        <taxon>Tanacetum</taxon>
    </lineage>
</organism>
<reference evidence="1" key="2">
    <citation type="submission" date="2022-01" db="EMBL/GenBank/DDBJ databases">
        <authorList>
            <person name="Yamashiro T."/>
            <person name="Shiraishi A."/>
            <person name="Satake H."/>
            <person name="Nakayama K."/>
        </authorList>
    </citation>
    <scope>NUCLEOTIDE SEQUENCE</scope>
</reference>
<dbReference type="Proteomes" id="UP001151760">
    <property type="component" value="Unassembled WGS sequence"/>
</dbReference>
<proteinExistence type="predicted"/>
<reference evidence="1" key="1">
    <citation type="journal article" date="2022" name="Int. J. Mol. Sci.">
        <title>Draft Genome of Tanacetum Coccineum: Genomic Comparison of Closely Related Tanacetum-Family Plants.</title>
        <authorList>
            <person name="Yamashiro T."/>
            <person name="Shiraishi A."/>
            <person name="Nakayama K."/>
            <person name="Satake H."/>
        </authorList>
    </citation>
    <scope>NUCLEOTIDE SEQUENCE</scope>
</reference>
<comment type="caution">
    <text evidence="1">The sequence shown here is derived from an EMBL/GenBank/DDBJ whole genome shotgun (WGS) entry which is preliminary data.</text>
</comment>
<keyword evidence="2" id="KW-1185">Reference proteome</keyword>
<evidence type="ECO:0000313" key="1">
    <source>
        <dbReference type="EMBL" id="GJS93800.1"/>
    </source>
</evidence>